<reference evidence="4" key="1">
    <citation type="submission" date="2016-10" db="EMBL/GenBank/DDBJ databases">
        <authorList>
            <person name="Varghese N."/>
            <person name="Submissions S."/>
        </authorList>
    </citation>
    <scope>NUCLEOTIDE SEQUENCE [LARGE SCALE GENOMIC DNA]</scope>
    <source>
        <strain evidence="4">DSM 17908</strain>
    </source>
</reference>
<organism evidence="3 4">
    <name type="scientific">Xenorhabdus mauleonii</name>
    <dbReference type="NCBI Taxonomy" id="351675"/>
    <lineage>
        <taxon>Bacteria</taxon>
        <taxon>Pseudomonadati</taxon>
        <taxon>Pseudomonadota</taxon>
        <taxon>Gammaproteobacteria</taxon>
        <taxon>Enterobacterales</taxon>
        <taxon>Morganellaceae</taxon>
        <taxon>Xenorhabdus</taxon>
    </lineage>
</organism>
<dbReference type="AlphaFoldDB" id="A0A1I3MWY8"/>
<dbReference type="RefSeq" id="WP_139216937.1">
    <property type="nucleotide sequence ID" value="NZ_CAWNQB010000001.1"/>
</dbReference>
<evidence type="ECO:0000256" key="1">
    <source>
        <dbReference type="SAM" id="MobiDB-lite"/>
    </source>
</evidence>
<name>A0A1I3MWY8_9GAMM</name>
<feature type="compositionally biased region" description="Polar residues" evidence="1">
    <location>
        <begin position="180"/>
        <end position="193"/>
    </location>
</feature>
<reference evidence="3" key="2">
    <citation type="submission" date="2016-10" db="EMBL/GenBank/DDBJ databases">
        <authorList>
            <person name="de Groot N.N."/>
        </authorList>
    </citation>
    <scope>NUCLEOTIDE SEQUENCE [LARGE SCALE GENOMIC DNA]</scope>
    <source>
        <strain evidence="3">DSM 17908</strain>
    </source>
</reference>
<keyword evidence="5" id="KW-1185">Reference proteome</keyword>
<gene>
    <name evidence="3" type="ORF">SAMN05421680_1059</name>
    <name evidence="2" type="ORF">Xmau_00251</name>
</gene>
<evidence type="ECO:0000313" key="2">
    <source>
        <dbReference type="EMBL" id="PHM45860.1"/>
    </source>
</evidence>
<dbReference type="EMBL" id="FORG01000005">
    <property type="protein sequence ID" value="SFJ01290.1"/>
    <property type="molecule type" value="Genomic_DNA"/>
</dbReference>
<dbReference type="Proteomes" id="UP000224607">
    <property type="component" value="Unassembled WGS sequence"/>
</dbReference>
<sequence>MANLSIPLSEYFKYLSTGHCSLSNRDYNNQSGAVIQEYVKPDGHTSLCIHADISQLKSPLLPPEQEPTTRNRLLRLGFVSTYADFKDYRKHGKYVLWPRHRCNITINAYTHVLLKKLVNYHSNSTRGFEAWVSNEAIRNQLNFYSQNGVNPGQSFPPVQQGLPHVQYSPSMVVPPHPSYQHPQLSQSTSTMGYSTQQSSSLQQGTHYPPQHNIRATHSPVGGAMRHQQQHTRHMPYNHPAAQAHIVNRPQASSDLPHDWYQGDIIPAPPQGLVRQSSTPTPRFSNIPGLPDDWLDEF</sequence>
<dbReference type="EMBL" id="NITY01000001">
    <property type="protein sequence ID" value="PHM45860.1"/>
    <property type="molecule type" value="Genomic_DNA"/>
</dbReference>
<evidence type="ECO:0000313" key="3">
    <source>
        <dbReference type="EMBL" id="SFJ01290.1"/>
    </source>
</evidence>
<dbReference type="Proteomes" id="UP000198919">
    <property type="component" value="Unassembled WGS sequence"/>
</dbReference>
<feature type="region of interest" description="Disordered" evidence="1">
    <location>
        <begin position="266"/>
        <end position="297"/>
    </location>
</feature>
<proteinExistence type="predicted"/>
<reference evidence="2 5" key="3">
    <citation type="journal article" date="2017" name="Nat. Microbiol.">
        <title>Natural product diversity associated with the nematode symbionts Photorhabdus and Xenorhabdus.</title>
        <authorList>
            <person name="Tobias N.J."/>
            <person name="Wolff H."/>
            <person name="Djahanschiri B."/>
            <person name="Grundmann F."/>
            <person name="Kronenwerth M."/>
            <person name="Shi Y.M."/>
            <person name="Simonyi S."/>
            <person name="Grun P."/>
            <person name="Shapiro-Ilan D."/>
            <person name="Pidot S.J."/>
            <person name="Stinear T.P."/>
            <person name="Ebersberger I."/>
            <person name="Bode H.B."/>
        </authorList>
    </citation>
    <scope>NUCLEOTIDE SEQUENCE [LARGE SCALE GENOMIC DNA]</scope>
    <source>
        <strain evidence="2 5">DSM 17908</strain>
    </source>
</reference>
<feature type="region of interest" description="Disordered" evidence="1">
    <location>
        <begin position="176"/>
        <end position="217"/>
    </location>
</feature>
<accession>A0A1I3MWY8</accession>
<feature type="compositionally biased region" description="Polar residues" evidence="1">
    <location>
        <begin position="273"/>
        <end position="283"/>
    </location>
</feature>
<evidence type="ECO:0000313" key="4">
    <source>
        <dbReference type="Proteomes" id="UP000198919"/>
    </source>
</evidence>
<feature type="compositionally biased region" description="Low complexity" evidence="1">
    <location>
        <begin position="194"/>
        <end position="203"/>
    </location>
</feature>
<evidence type="ECO:0000313" key="5">
    <source>
        <dbReference type="Proteomes" id="UP000224607"/>
    </source>
</evidence>
<protein>
    <submittedName>
        <fullName evidence="3">Uncharacterized protein</fullName>
    </submittedName>
</protein>